<reference evidence="1" key="1">
    <citation type="submission" date="2017-02" db="EMBL/GenBank/DDBJ databases">
        <title>Delving into the versatile metabolic prowess of the omnipresent phylum Bacteroidetes.</title>
        <authorList>
            <person name="Nobu M.K."/>
            <person name="Mei R."/>
            <person name="Narihiro T."/>
            <person name="Kuroda K."/>
            <person name="Liu W.-T."/>
        </authorList>
    </citation>
    <scope>NUCLEOTIDE SEQUENCE</scope>
    <source>
        <strain evidence="1">ADurb.Bin160</strain>
    </source>
</reference>
<accession>A0A1V5ZNR3</accession>
<sequence length="50" mass="5920">MVPDRLNRQQTDHLKKRFPWLYPGVADASRGFDKIRKPELEQILADIRSI</sequence>
<name>A0A1V5ZNR3_9BACT</name>
<comment type="caution">
    <text evidence="1">The sequence shown here is derived from an EMBL/GenBank/DDBJ whole genome shotgun (WGS) entry which is preliminary data.</text>
</comment>
<protein>
    <submittedName>
        <fullName evidence="1">Uncharacterized protein</fullName>
    </submittedName>
</protein>
<organism evidence="1">
    <name type="scientific">candidate division CPR1 bacterium ADurb.Bin160</name>
    <dbReference type="NCBI Taxonomy" id="1852826"/>
    <lineage>
        <taxon>Bacteria</taxon>
        <taxon>candidate division CPR1</taxon>
    </lineage>
</organism>
<gene>
    <name evidence="1" type="ORF">BWY04_00565</name>
</gene>
<dbReference type="EMBL" id="MWDB01000009">
    <property type="protein sequence ID" value="OQB41855.1"/>
    <property type="molecule type" value="Genomic_DNA"/>
</dbReference>
<proteinExistence type="predicted"/>
<evidence type="ECO:0000313" key="1">
    <source>
        <dbReference type="EMBL" id="OQB41855.1"/>
    </source>
</evidence>
<dbReference type="Proteomes" id="UP000485621">
    <property type="component" value="Unassembled WGS sequence"/>
</dbReference>
<dbReference type="AlphaFoldDB" id="A0A1V5ZNR3"/>